<reference evidence="1 2" key="1">
    <citation type="submission" date="2018-06" db="EMBL/GenBank/DDBJ databases">
        <authorList>
            <consortium name="Pathogen Informatics"/>
            <person name="Doyle S."/>
        </authorList>
    </citation>
    <scope>NUCLEOTIDE SEQUENCE [LARGE SCALE GENOMIC DNA]</scope>
    <source>
        <strain evidence="1 2">NCTC10767</strain>
    </source>
</reference>
<gene>
    <name evidence="1" type="ORF">NCTC10767_01921</name>
</gene>
<protein>
    <submittedName>
        <fullName evidence="1">Uncharacterized protein</fullName>
    </submittedName>
</protein>
<proteinExistence type="predicted"/>
<accession>A0A376D0N5</accession>
<evidence type="ECO:0000313" key="1">
    <source>
        <dbReference type="EMBL" id="STC79417.1"/>
    </source>
</evidence>
<dbReference type="EMBL" id="UFXW01000004">
    <property type="protein sequence ID" value="STC79417.1"/>
    <property type="molecule type" value="Genomic_DNA"/>
</dbReference>
<sequence>MNRQKHMNRQNGILAAAAGYTLPLEILKSTRGYYIGTQCSVGPVSRESEEYFKKHDQAEQALKNGTWRQRCGW</sequence>
<name>A0A376D0N5_ECOLX</name>
<organism evidence="1 2">
    <name type="scientific">Escherichia coli</name>
    <dbReference type="NCBI Taxonomy" id="562"/>
    <lineage>
        <taxon>Bacteria</taxon>
        <taxon>Pseudomonadati</taxon>
        <taxon>Pseudomonadota</taxon>
        <taxon>Gammaproteobacteria</taxon>
        <taxon>Enterobacterales</taxon>
        <taxon>Enterobacteriaceae</taxon>
        <taxon>Escherichia</taxon>
    </lineage>
</organism>
<evidence type="ECO:0000313" key="2">
    <source>
        <dbReference type="Proteomes" id="UP000254647"/>
    </source>
</evidence>
<dbReference type="AlphaFoldDB" id="A0A376D0N5"/>
<dbReference type="Proteomes" id="UP000254647">
    <property type="component" value="Unassembled WGS sequence"/>
</dbReference>